<evidence type="ECO:0000256" key="1">
    <source>
        <dbReference type="ARBA" id="ARBA00022630"/>
    </source>
</evidence>
<evidence type="ECO:0000256" key="3">
    <source>
        <dbReference type="ARBA" id="ARBA00023002"/>
    </source>
</evidence>
<evidence type="ECO:0000313" key="6">
    <source>
        <dbReference type="Proteomes" id="UP000053599"/>
    </source>
</evidence>
<gene>
    <name evidence="5" type="ORF">PV11_09263</name>
</gene>
<dbReference type="Gene3D" id="3.50.50.60">
    <property type="entry name" value="FAD/NAD(P)-binding domain"/>
    <property type="match status" value="2"/>
</dbReference>
<reference evidence="5 6" key="1">
    <citation type="submission" date="2015-01" db="EMBL/GenBank/DDBJ databases">
        <title>The Genome Sequence of Exophiala sideris CBS121828.</title>
        <authorList>
            <consortium name="The Broad Institute Genomics Platform"/>
            <person name="Cuomo C."/>
            <person name="de Hoog S."/>
            <person name="Gorbushina A."/>
            <person name="Stielow B."/>
            <person name="Teixiera M."/>
            <person name="Abouelleil A."/>
            <person name="Chapman S.B."/>
            <person name="Priest M."/>
            <person name="Young S.K."/>
            <person name="Wortman J."/>
            <person name="Nusbaum C."/>
            <person name="Birren B."/>
        </authorList>
    </citation>
    <scope>NUCLEOTIDE SEQUENCE [LARGE SCALE GENOMIC DNA]</scope>
    <source>
        <strain evidence="5 6">CBS 121828</strain>
    </source>
</reference>
<evidence type="ECO:0000313" key="5">
    <source>
        <dbReference type="EMBL" id="KIV77473.1"/>
    </source>
</evidence>
<evidence type="ECO:0000259" key="4">
    <source>
        <dbReference type="Pfam" id="PF01494"/>
    </source>
</evidence>
<dbReference type="Pfam" id="PF01494">
    <property type="entry name" value="FAD_binding_3"/>
    <property type="match status" value="1"/>
</dbReference>
<feature type="domain" description="FAD-binding" evidence="4">
    <location>
        <begin position="4"/>
        <end position="389"/>
    </location>
</feature>
<dbReference type="GO" id="GO:0019622">
    <property type="term" value="P:3-(3-hydroxy)phenylpropionate catabolic process"/>
    <property type="evidence" value="ECO:0007669"/>
    <property type="project" value="TreeGrafter"/>
</dbReference>
<proteinExistence type="predicted"/>
<dbReference type="GO" id="GO:0071949">
    <property type="term" value="F:FAD binding"/>
    <property type="evidence" value="ECO:0007669"/>
    <property type="project" value="InterPro"/>
</dbReference>
<dbReference type="STRING" id="1016849.A0A0D1YRC8"/>
<dbReference type="AlphaFoldDB" id="A0A0D1YRC8"/>
<dbReference type="Proteomes" id="UP000053599">
    <property type="component" value="Unassembled WGS sequence"/>
</dbReference>
<accession>A0A0D1YRC8</accession>
<keyword evidence="2" id="KW-0274">FAD</keyword>
<keyword evidence="1" id="KW-0285">Flavoprotein</keyword>
<dbReference type="InterPro" id="IPR050631">
    <property type="entry name" value="PheA/TfdB_FAD_monoxygenase"/>
</dbReference>
<dbReference type="EMBL" id="KN846954">
    <property type="protein sequence ID" value="KIV77473.1"/>
    <property type="molecule type" value="Genomic_DNA"/>
</dbReference>
<dbReference type="InterPro" id="IPR036188">
    <property type="entry name" value="FAD/NAD-bd_sf"/>
</dbReference>
<dbReference type="SUPFAM" id="SSF51905">
    <property type="entry name" value="FAD/NAD(P)-binding domain"/>
    <property type="match status" value="1"/>
</dbReference>
<evidence type="ECO:0000256" key="2">
    <source>
        <dbReference type="ARBA" id="ARBA00022827"/>
    </source>
</evidence>
<sequence length="613" mass="68416">MESIPVVIVGAGPAGLTLGPLLAERGIRSLILEKELEITDDPRGVYLAGDAVRTLWHLGLRDNISEIGYHVSTVKFHRGSIQTTPFFELHTAPDHYSQAVSGGVLQFQPKLESTLRSRVHQSQYCELRCGAEVFGRQELEDGLIVDFRSGGQDRQIKCSWMVGADGKRGVVRKKFLEPTANIVQEVGLCSYSETWVAANLKIRLPTPETHPDFPLWKAGFTPERVYDLFWPNDWHFSRPPGKPTACGRFGALQDRYWRHEFAEPDWDDSKDATELLWQELRPLLTRDADDKGHRFPSGKVLFPKDCVEIIRCRPFTFAQKVVNKWFHRRTILIGDAAHVFPPFGGQGISCGIRDAEGLAWRLSVLLRLPFISPTAANNILTAWSLERRQGVDDSTRLTMANGDLVNGTEAWSKYCMRTVYTLLSTIPLVRSVLPPPPNMDAAGYKRTSQGFFLADYNGGGKSAQIYVQTENSACMLSDKVLSHKNTTLTLLVIGQYSTEESDIVKGLIKAADIHPSIISAESIVFYCPKRKLDTVDSISKKPSEYGTIFPVRETEVQQDAAILQGYSIRPYLDRLGKGAKYAVIRPDAIIFSVAKNAPELGHCLEGLKAKVVQ</sequence>
<dbReference type="OrthoDB" id="10016252at2759"/>
<dbReference type="PRINTS" id="PR00420">
    <property type="entry name" value="RNGMNOXGNASE"/>
</dbReference>
<keyword evidence="3" id="KW-0560">Oxidoreductase</keyword>
<dbReference type="GO" id="GO:0008688">
    <property type="term" value="F:3-(3-hydroxyphenyl)propionate hydroxylase activity"/>
    <property type="evidence" value="ECO:0007669"/>
    <property type="project" value="TreeGrafter"/>
</dbReference>
<dbReference type="PANTHER" id="PTHR43476">
    <property type="entry name" value="3-(3-HYDROXY-PHENYL)PROPIONATE/3-HYDROXYCINNAMIC ACID HYDROXYLASE"/>
    <property type="match status" value="1"/>
</dbReference>
<dbReference type="PANTHER" id="PTHR43476:SF3">
    <property type="entry name" value="FAD-BINDING MONOOXYGENASE"/>
    <property type="match status" value="1"/>
</dbReference>
<organism evidence="5 6">
    <name type="scientific">Exophiala sideris</name>
    <dbReference type="NCBI Taxonomy" id="1016849"/>
    <lineage>
        <taxon>Eukaryota</taxon>
        <taxon>Fungi</taxon>
        <taxon>Dikarya</taxon>
        <taxon>Ascomycota</taxon>
        <taxon>Pezizomycotina</taxon>
        <taxon>Eurotiomycetes</taxon>
        <taxon>Chaetothyriomycetidae</taxon>
        <taxon>Chaetothyriales</taxon>
        <taxon>Herpotrichiellaceae</taxon>
        <taxon>Exophiala</taxon>
    </lineage>
</organism>
<name>A0A0D1YRC8_9EURO</name>
<dbReference type="Gene3D" id="3.30.9.10">
    <property type="entry name" value="D-Amino Acid Oxidase, subunit A, domain 2"/>
    <property type="match status" value="1"/>
</dbReference>
<dbReference type="HOGENOM" id="CLU_026314_0_0_1"/>
<protein>
    <recommendedName>
        <fullName evidence="4">FAD-binding domain-containing protein</fullName>
    </recommendedName>
</protein>
<dbReference type="InterPro" id="IPR002938">
    <property type="entry name" value="FAD-bd"/>
</dbReference>